<protein>
    <submittedName>
        <fullName evidence="1">Uncharacterized protein</fullName>
    </submittedName>
</protein>
<gene>
    <name evidence="1" type="ORF">MtrunA17_Chr6g0457231</name>
</gene>
<evidence type="ECO:0000313" key="1">
    <source>
        <dbReference type="EMBL" id="RHN50422.1"/>
    </source>
</evidence>
<dbReference type="EMBL" id="PSQE01000006">
    <property type="protein sequence ID" value="RHN50422.1"/>
    <property type="molecule type" value="Genomic_DNA"/>
</dbReference>
<proteinExistence type="predicted"/>
<dbReference type="Gramene" id="rna34704">
    <property type="protein sequence ID" value="RHN50422.1"/>
    <property type="gene ID" value="gene34704"/>
</dbReference>
<dbReference type="AlphaFoldDB" id="A0A396HAS2"/>
<reference evidence="1" key="1">
    <citation type="journal article" date="2018" name="Nat. Plants">
        <title>Whole-genome landscape of Medicago truncatula symbiotic genes.</title>
        <authorList>
            <person name="Pecrix Y."/>
            <person name="Gamas P."/>
            <person name="Carrere S."/>
        </authorList>
    </citation>
    <scope>NUCLEOTIDE SEQUENCE</scope>
    <source>
        <tissue evidence="1">Leaves</tissue>
    </source>
</reference>
<name>A0A396HAS2_MEDTR</name>
<sequence length="104" mass="12228">MNEICRSFLHSVLNLFGSNYMWSRLVLVANIDSLREWAFVVQIVLTSTVMTILMLTKPPQTSCCICTARLFTMNGRFQNYIYYKLSVSLDETKFRSKRVKEMRE</sequence>
<accession>A0A396HAS2</accession>
<organism evidence="1">
    <name type="scientific">Medicago truncatula</name>
    <name type="common">Barrel medic</name>
    <name type="synonym">Medicago tribuloides</name>
    <dbReference type="NCBI Taxonomy" id="3880"/>
    <lineage>
        <taxon>Eukaryota</taxon>
        <taxon>Viridiplantae</taxon>
        <taxon>Streptophyta</taxon>
        <taxon>Embryophyta</taxon>
        <taxon>Tracheophyta</taxon>
        <taxon>Spermatophyta</taxon>
        <taxon>Magnoliopsida</taxon>
        <taxon>eudicotyledons</taxon>
        <taxon>Gunneridae</taxon>
        <taxon>Pentapetalae</taxon>
        <taxon>rosids</taxon>
        <taxon>fabids</taxon>
        <taxon>Fabales</taxon>
        <taxon>Fabaceae</taxon>
        <taxon>Papilionoideae</taxon>
        <taxon>50 kb inversion clade</taxon>
        <taxon>NPAAA clade</taxon>
        <taxon>Hologalegina</taxon>
        <taxon>IRL clade</taxon>
        <taxon>Trifolieae</taxon>
        <taxon>Medicago</taxon>
    </lineage>
</organism>
<comment type="caution">
    <text evidence="1">The sequence shown here is derived from an EMBL/GenBank/DDBJ whole genome shotgun (WGS) entry which is preliminary data.</text>
</comment>
<dbReference type="Proteomes" id="UP000265566">
    <property type="component" value="Chromosome 6"/>
</dbReference>